<dbReference type="AlphaFoldDB" id="A0AAV1SLF3"/>
<protein>
    <recommendedName>
        <fullName evidence="3">LAGLIDADG homing endonuclease</fullName>
    </recommendedName>
</protein>
<evidence type="ECO:0008006" key="3">
    <source>
        <dbReference type="Google" id="ProtNLM"/>
    </source>
</evidence>
<reference evidence="1 2" key="1">
    <citation type="submission" date="2024-01" db="EMBL/GenBank/DDBJ databases">
        <authorList>
            <person name="Waweru B."/>
        </authorList>
    </citation>
    <scope>NUCLEOTIDE SEQUENCE [LARGE SCALE GENOMIC DNA]</scope>
</reference>
<name>A0AAV1SLF3_9ROSI</name>
<comment type="caution">
    <text evidence="1">The sequence shown here is derived from an EMBL/GenBank/DDBJ whole genome shotgun (WGS) entry which is preliminary data.</text>
</comment>
<gene>
    <name evidence="1" type="ORF">DCAF_LOCUS25059</name>
</gene>
<dbReference type="Proteomes" id="UP001314170">
    <property type="component" value="Unassembled WGS sequence"/>
</dbReference>
<keyword evidence="2" id="KW-1185">Reference proteome</keyword>
<dbReference type="PANTHER" id="PTHR34836:SF1">
    <property type="entry name" value="OS09G0428600 PROTEIN"/>
    <property type="match status" value="1"/>
</dbReference>
<organism evidence="1 2">
    <name type="scientific">Dovyalis caffra</name>
    <dbReference type="NCBI Taxonomy" id="77055"/>
    <lineage>
        <taxon>Eukaryota</taxon>
        <taxon>Viridiplantae</taxon>
        <taxon>Streptophyta</taxon>
        <taxon>Embryophyta</taxon>
        <taxon>Tracheophyta</taxon>
        <taxon>Spermatophyta</taxon>
        <taxon>Magnoliopsida</taxon>
        <taxon>eudicotyledons</taxon>
        <taxon>Gunneridae</taxon>
        <taxon>Pentapetalae</taxon>
        <taxon>rosids</taxon>
        <taxon>fabids</taxon>
        <taxon>Malpighiales</taxon>
        <taxon>Salicaceae</taxon>
        <taxon>Flacourtieae</taxon>
        <taxon>Dovyalis</taxon>
    </lineage>
</organism>
<evidence type="ECO:0000313" key="2">
    <source>
        <dbReference type="Proteomes" id="UP001314170"/>
    </source>
</evidence>
<dbReference type="InterPro" id="IPR015683">
    <property type="entry name" value="Ionotropic_Glu_rcpt"/>
</dbReference>
<evidence type="ECO:0000313" key="1">
    <source>
        <dbReference type="EMBL" id="CAK7354086.1"/>
    </source>
</evidence>
<dbReference type="Gene3D" id="3.40.50.2300">
    <property type="match status" value="1"/>
</dbReference>
<sequence>MIASSKLSTIIWLGDITSVPKGWVIPTSGKKLRIRVLVKDGFREFVIMTKDPISNTPKVIKFCTDVFGAIVEAPPYALPYENIPFTKPDNKLR</sequence>
<dbReference type="PANTHER" id="PTHR34836">
    <property type="entry name" value="OS06G0188250 PROTEIN"/>
    <property type="match status" value="1"/>
</dbReference>
<dbReference type="EMBL" id="CAWUPB010001194">
    <property type="protein sequence ID" value="CAK7354086.1"/>
    <property type="molecule type" value="Genomic_DNA"/>
</dbReference>
<proteinExistence type="predicted"/>
<accession>A0AAV1SLF3</accession>